<reference evidence="1" key="1">
    <citation type="submission" date="2014-09" db="EMBL/GenBank/DDBJ databases">
        <authorList>
            <person name="Magalhaes I.L.F."/>
            <person name="Oliveira U."/>
            <person name="Santos F.R."/>
            <person name="Vidigal T.H.D.A."/>
            <person name="Brescovit A.D."/>
            <person name="Santos A.J."/>
        </authorList>
    </citation>
    <scope>NUCLEOTIDE SEQUENCE</scope>
    <source>
        <tissue evidence="1">Shoot tissue taken approximately 20 cm above the soil surface</tissue>
    </source>
</reference>
<protein>
    <submittedName>
        <fullName evidence="1">Uncharacterized protein</fullName>
    </submittedName>
</protein>
<dbReference type="EMBL" id="GBRH01188667">
    <property type="protein sequence ID" value="JAE09229.1"/>
    <property type="molecule type" value="Transcribed_RNA"/>
</dbReference>
<organism evidence="1">
    <name type="scientific">Arundo donax</name>
    <name type="common">Giant reed</name>
    <name type="synonym">Donax arundinaceus</name>
    <dbReference type="NCBI Taxonomy" id="35708"/>
    <lineage>
        <taxon>Eukaryota</taxon>
        <taxon>Viridiplantae</taxon>
        <taxon>Streptophyta</taxon>
        <taxon>Embryophyta</taxon>
        <taxon>Tracheophyta</taxon>
        <taxon>Spermatophyta</taxon>
        <taxon>Magnoliopsida</taxon>
        <taxon>Liliopsida</taxon>
        <taxon>Poales</taxon>
        <taxon>Poaceae</taxon>
        <taxon>PACMAD clade</taxon>
        <taxon>Arundinoideae</taxon>
        <taxon>Arundineae</taxon>
        <taxon>Arundo</taxon>
    </lineage>
</organism>
<evidence type="ECO:0000313" key="1">
    <source>
        <dbReference type="EMBL" id="JAE09229.1"/>
    </source>
</evidence>
<proteinExistence type="predicted"/>
<sequence length="60" mass="7137">MEKDMQYVETTVFKGHSKFKQQVTCLFEPDKVHYHNHHVKTYALPCKEGMRQARSAEVLR</sequence>
<name>A0A0A9FDD6_ARUDO</name>
<dbReference type="AlphaFoldDB" id="A0A0A9FDD6"/>
<accession>A0A0A9FDD6</accession>
<reference evidence="1" key="2">
    <citation type="journal article" date="2015" name="Data Brief">
        <title>Shoot transcriptome of the giant reed, Arundo donax.</title>
        <authorList>
            <person name="Barrero R.A."/>
            <person name="Guerrero F.D."/>
            <person name="Moolhuijzen P."/>
            <person name="Goolsby J.A."/>
            <person name="Tidwell J."/>
            <person name="Bellgard S.E."/>
            <person name="Bellgard M.I."/>
        </authorList>
    </citation>
    <scope>NUCLEOTIDE SEQUENCE</scope>
    <source>
        <tissue evidence="1">Shoot tissue taken approximately 20 cm above the soil surface</tissue>
    </source>
</reference>